<gene>
    <name evidence="2" type="ORF">CDAUBV1_LOCUS4435</name>
</gene>
<organism evidence="2 3">
    <name type="scientific">Calicophoron daubneyi</name>
    <name type="common">Rumen fluke</name>
    <name type="synonym">Paramphistomum daubneyi</name>
    <dbReference type="NCBI Taxonomy" id="300641"/>
    <lineage>
        <taxon>Eukaryota</taxon>
        <taxon>Metazoa</taxon>
        <taxon>Spiralia</taxon>
        <taxon>Lophotrochozoa</taxon>
        <taxon>Platyhelminthes</taxon>
        <taxon>Trematoda</taxon>
        <taxon>Digenea</taxon>
        <taxon>Plagiorchiida</taxon>
        <taxon>Pronocephalata</taxon>
        <taxon>Paramphistomoidea</taxon>
        <taxon>Paramphistomidae</taxon>
        <taxon>Calicophoron</taxon>
    </lineage>
</organism>
<evidence type="ECO:0000313" key="3">
    <source>
        <dbReference type="Proteomes" id="UP001497525"/>
    </source>
</evidence>
<dbReference type="EMBL" id="CAXLJL010000112">
    <property type="protein sequence ID" value="CAL5131901.1"/>
    <property type="molecule type" value="Genomic_DNA"/>
</dbReference>
<keyword evidence="1" id="KW-0472">Membrane</keyword>
<feature type="transmembrane region" description="Helical" evidence="1">
    <location>
        <begin position="29"/>
        <end position="48"/>
    </location>
</feature>
<keyword evidence="1" id="KW-0812">Transmembrane</keyword>
<evidence type="ECO:0000256" key="1">
    <source>
        <dbReference type="SAM" id="Phobius"/>
    </source>
</evidence>
<protein>
    <submittedName>
        <fullName evidence="2">Uncharacterized protein</fullName>
    </submittedName>
</protein>
<dbReference type="AlphaFoldDB" id="A0AAV2T4V3"/>
<evidence type="ECO:0000313" key="2">
    <source>
        <dbReference type="EMBL" id="CAL5131901.1"/>
    </source>
</evidence>
<name>A0AAV2T4V3_CALDB</name>
<keyword evidence="1" id="KW-1133">Transmembrane helix</keyword>
<sequence>MQISPAQSVFRVQLSEDQPPFLGFSPLPMLSFVLSCVVLLYPDLLMILATRFSVLCWTQSNKQHPRLVYTHVLLYAIAMACVPKVGLLYLPAPFSLYFHLFGQ</sequence>
<feature type="transmembrane region" description="Helical" evidence="1">
    <location>
        <begin position="68"/>
        <end position="90"/>
    </location>
</feature>
<comment type="caution">
    <text evidence="2">The sequence shown here is derived from an EMBL/GenBank/DDBJ whole genome shotgun (WGS) entry which is preliminary data.</text>
</comment>
<dbReference type="Proteomes" id="UP001497525">
    <property type="component" value="Unassembled WGS sequence"/>
</dbReference>
<reference evidence="2" key="1">
    <citation type="submission" date="2024-06" db="EMBL/GenBank/DDBJ databases">
        <authorList>
            <person name="Liu X."/>
            <person name="Lenzi L."/>
            <person name="Haldenby T S."/>
            <person name="Uol C."/>
        </authorList>
    </citation>
    <scope>NUCLEOTIDE SEQUENCE</scope>
</reference>
<proteinExistence type="predicted"/>
<accession>A0AAV2T4V3</accession>